<proteinExistence type="predicted"/>
<reference evidence="2 3" key="1">
    <citation type="submission" date="2023-09" db="EMBL/GenBank/DDBJ databases">
        <title>The genome sequence of Streptomyces anthocyanicus.</title>
        <authorList>
            <person name="Mo P."/>
        </authorList>
    </citation>
    <scope>NUCLEOTIDE SEQUENCE [LARGE SCALE GENOMIC DNA]</scope>
    <source>
        <strain evidence="2 3">JCM 4387</strain>
        <plasmid evidence="2 3">punmamed1</plasmid>
    </source>
</reference>
<evidence type="ECO:0000313" key="3">
    <source>
        <dbReference type="Proteomes" id="UP001249394"/>
    </source>
</evidence>
<dbReference type="Proteomes" id="UP001249394">
    <property type="component" value="Plasmid punmamed1"/>
</dbReference>
<sequence>MNQQPTATAPARPAATERAIAWTTTLAPVAVGTAAPFLDGSSAILGAIAYGGTGGFLTANYMNRLPDNLLHHMPAGDIIRAHRSTLFASALTSGVALLMGTVQGPEGADALMAGVAGIADNPIPGIVSLGWWAAVALVPYKLRKVLARPHTPKTQAAAPPGTPAATAAVLDTPAKQIAYRWRQIISNPENGTHKGQEVELRSLSHLGWTGIITAPAGQSVTVTADTVSSAYQSTPYQVPAAWIFIKDGAHSGERHITVNLQAPAELDTSTLAGAWRKWVARTGGVMAGTHLEDGQTDPNTGGEVAYVVAGENLDKLPVPDRASLAGALRTNTLLCSYSPVPGDPRRGTVRLMKHNPLKEGVPFPGTHVLKISDGGYVQIGRHVSGFPARIQFVDPKLGAKHLFVAGVTGSGKGGLIQIVALADHVNGHAIIYSDPKGSSNPDVETMACYSGLGEEGCMGPLRIAYALMQWRIAESARLRMKNFVATPERPWVRVILDEAHVPLSELDHHKKEAAKILEALAAKARSQGIILTIVNQAVNADKLGGSTALRMNVIQGGSLVMLRSDSGQQHLVTTGFEGVDPGDIPASWDIERPLVYDETVAMQDPESTFGLGYTLGPGGAAEMMRDFILESAAPYIDADRIVHPADWPDWDNRDEIAATSILEDGEDTDLDDDSESGGTSSLLAGIDLGPKKGPTAEEKILDALHSFADPAGIDTIYTSRETISRVSGVTGSTLDNTLANLRRKDLIHRGADCGRERGTYALGRLPDEPGE</sequence>
<evidence type="ECO:0000256" key="1">
    <source>
        <dbReference type="SAM" id="MobiDB-lite"/>
    </source>
</evidence>
<protein>
    <submittedName>
        <fullName evidence="2">Type IV secretory system conjugative DNA transfer family protein</fullName>
    </submittedName>
</protein>
<name>A0ABY9UTB8_STRVL</name>
<dbReference type="Gene3D" id="3.40.50.300">
    <property type="entry name" value="P-loop containing nucleotide triphosphate hydrolases"/>
    <property type="match status" value="1"/>
</dbReference>
<dbReference type="CDD" id="cd01127">
    <property type="entry name" value="TrwB_TraG_TraD_VirD4"/>
    <property type="match status" value="1"/>
</dbReference>
<dbReference type="EMBL" id="CP134214">
    <property type="protein sequence ID" value="WND24097.1"/>
    <property type="molecule type" value="Genomic_DNA"/>
</dbReference>
<dbReference type="InterPro" id="IPR027417">
    <property type="entry name" value="P-loop_NTPase"/>
</dbReference>
<keyword evidence="3" id="KW-1185">Reference proteome</keyword>
<gene>
    <name evidence="2" type="ORF">RI060_43030</name>
</gene>
<feature type="region of interest" description="Disordered" evidence="1">
    <location>
        <begin position="661"/>
        <end position="690"/>
    </location>
</feature>
<geneLocation type="plasmid" evidence="2 3">
    <name>punmamed1</name>
</geneLocation>
<evidence type="ECO:0000313" key="2">
    <source>
        <dbReference type="EMBL" id="WND24097.1"/>
    </source>
</evidence>
<feature type="compositionally biased region" description="Acidic residues" evidence="1">
    <location>
        <begin position="663"/>
        <end position="675"/>
    </location>
</feature>
<accession>A0ABY9UTB8</accession>
<organism evidence="2 3">
    <name type="scientific">Streptomyces violaceus</name>
    <name type="common">Streptomyces venezuelae</name>
    <dbReference type="NCBI Taxonomy" id="1936"/>
    <lineage>
        <taxon>Bacteria</taxon>
        <taxon>Bacillati</taxon>
        <taxon>Actinomycetota</taxon>
        <taxon>Actinomycetes</taxon>
        <taxon>Kitasatosporales</taxon>
        <taxon>Streptomycetaceae</taxon>
        <taxon>Streptomyces</taxon>
    </lineage>
</organism>
<dbReference type="SUPFAM" id="SSF52540">
    <property type="entry name" value="P-loop containing nucleoside triphosphate hydrolases"/>
    <property type="match status" value="1"/>
</dbReference>
<keyword evidence="2" id="KW-0614">Plasmid</keyword>